<evidence type="ECO:0000313" key="2">
    <source>
        <dbReference type="EMBL" id="MBB3038030.1"/>
    </source>
</evidence>
<name>A0A839RNF8_9ACTN</name>
<dbReference type="NCBIfam" id="TIGR03491">
    <property type="entry name" value="TM0106 family RecB-like putative nuclease"/>
    <property type="match status" value="1"/>
</dbReference>
<dbReference type="OrthoDB" id="3274988at2"/>
<sequence>MNPKSGVRILLDANLLSRCRHRVHLDAAAAKGLVPGVQRRTVPPGVRQRQEAAALHRTAVREAMSALHHDSWVTVDSDQSARDREDDTLRACASGVSWIWGARLPLGPDGQRGGSEILMRDNARGGYVPIIVVNHKVTDPGSGAFTSPLTTFTPGSDPTRKVRSQLRDQLRLAHLYRLLQASGLASPQAIGGAIGYDADCILVHDLTREIPSFGHSLLDEYDARITDRIAVINGEVVTQPTRIGECGLCEWWPQCNIDLTRDRDVSLVVNGAQADAMRSAGASTIDELARWEGEAPEQWPGSGFADAKIFAQAWLHDVTLVRKVNQVSARRADVEVDIDMESYQDHGAYLWGTLLTEPGKPPVYRPFVTWDPLPTRDEGRNFAEFWDWLTGVRRSAAQRGLTFAAYCYSKAAENRWLLDSADRFRGMNDMPLVSEIEHFIESDEWVDMFEAVAEQFHCPQGRGLKKIAPNAGFSWRDPEAGGEASMIWYREAVGFEGDPVLDQRTRILQYNEDDVWATRVLREWMTSMATAQVPSVDDLAAQMQR</sequence>
<gene>
    <name evidence="2" type="ORF">FHU29_002479</name>
</gene>
<dbReference type="Pfam" id="PF13482">
    <property type="entry name" value="RNase_H_2"/>
    <property type="match status" value="1"/>
</dbReference>
<protein>
    <submittedName>
        <fullName evidence="2">Putative RecB family nuclease</fullName>
    </submittedName>
</protein>
<organism evidence="2 3">
    <name type="scientific">Hoyosella altamirensis</name>
    <dbReference type="NCBI Taxonomy" id="616997"/>
    <lineage>
        <taxon>Bacteria</taxon>
        <taxon>Bacillati</taxon>
        <taxon>Actinomycetota</taxon>
        <taxon>Actinomycetes</taxon>
        <taxon>Mycobacteriales</taxon>
        <taxon>Hoyosellaceae</taxon>
        <taxon>Hoyosella</taxon>
    </lineage>
</organism>
<evidence type="ECO:0000259" key="1">
    <source>
        <dbReference type="Pfam" id="PF13482"/>
    </source>
</evidence>
<accession>A0A839RNF8</accession>
<dbReference type="InterPro" id="IPR019993">
    <property type="entry name" value="RecB_nuclease_TM0106_put"/>
</dbReference>
<proteinExistence type="predicted"/>
<comment type="caution">
    <text evidence="2">The sequence shown here is derived from an EMBL/GenBank/DDBJ whole genome shotgun (WGS) entry which is preliminary data.</text>
</comment>
<reference evidence="2 3" key="1">
    <citation type="submission" date="2020-08" db="EMBL/GenBank/DDBJ databases">
        <title>Sequencing the genomes of 1000 actinobacteria strains.</title>
        <authorList>
            <person name="Klenk H.-P."/>
        </authorList>
    </citation>
    <scope>NUCLEOTIDE SEQUENCE [LARGE SCALE GENOMIC DNA]</scope>
    <source>
        <strain evidence="2 3">DSM 45258</strain>
    </source>
</reference>
<keyword evidence="3" id="KW-1185">Reference proteome</keyword>
<dbReference type="RefSeq" id="WP_064439919.1">
    <property type="nucleotide sequence ID" value="NZ_BDDI01000006.1"/>
</dbReference>
<dbReference type="AlphaFoldDB" id="A0A839RNF8"/>
<dbReference type="InterPro" id="IPR038720">
    <property type="entry name" value="YprB_RNase_H-like_dom"/>
</dbReference>
<evidence type="ECO:0000313" key="3">
    <source>
        <dbReference type="Proteomes" id="UP000567922"/>
    </source>
</evidence>
<dbReference type="EMBL" id="JACHWS010000002">
    <property type="protein sequence ID" value="MBB3038030.1"/>
    <property type="molecule type" value="Genomic_DNA"/>
</dbReference>
<feature type="domain" description="YprB ribonuclease H-like" evidence="1">
    <location>
        <begin position="442"/>
        <end position="525"/>
    </location>
</feature>
<dbReference type="Proteomes" id="UP000567922">
    <property type="component" value="Unassembled WGS sequence"/>
</dbReference>